<proteinExistence type="predicted"/>
<evidence type="ECO:0000313" key="2">
    <source>
        <dbReference type="Proteomes" id="UP000268093"/>
    </source>
</evidence>
<dbReference type="Proteomes" id="UP000268093">
    <property type="component" value="Unassembled WGS sequence"/>
</dbReference>
<accession>A0A433A0J7</accession>
<organism evidence="1 2">
    <name type="scientific">Jimgerdemannia flammicorona</name>
    <dbReference type="NCBI Taxonomy" id="994334"/>
    <lineage>
        <taxon>Eukaryota</taxon>
        <taxon>Fungi</taxon>
        <taxon>Fungi incertae sedis</taxon>
        <taxon>Mucoromycota</taxon>
        <taxon>Mucoromycotina</taxon>
        <taxon>Endogonomycetes</taxon>
        <taxon>Endogonales</taxon>
        <taxon>Endogonaceae</taxon>
        <taxon>Jimgerdemannia</taxon>
    </lineage>
</organism>
<comment type="caution">
    <text evidence="1">The sequence shown here is derived from an EMBL/GenBank/DDBJ whole genome shotgun (WGS) entry which is preliminary data.</text>
</comment>
<name>A0A433A0J7_9FUNG</name>
<keyword evidence="2" id="KW-1185">Reference proteome</keyword>
<gene>
    <name evidence="1" type="ORF">BC936DRAFT_142647</name>
</gene>
<dbReference type="AlphaFoldDB" id="A0A433A0J7"/>
<dbReference type="OrthoDB" id="2419346at2759"/>
<dbReference type="EMBL" id="RBNI01023433">
    <property type="protein sequence ID" value="RUO96093.1"/>
    <property type="molecule type" value="Genomic_DNA"/>
</dbReference>
<sequence>MKRMLQSFGAVCDDSFSSDLLRFVLVQSWRAFVAPIITTKTGTVFTIRWLFPMGQLSHSRSLYSAHAHIHCIKYIHRSVENQMTWIPNLNRLKRRRGVTFVLFGTSVEREASTNEPEIVFPSGGLDRFPLIGNVDWVANIGAGFLDSDPN</sequence>
<protein>
    <submittedName>
        <fullName evidence="1">Uncharacterized protein</fullName>
    </submittedName>
</protein>
<reference evidence="1 2" key="1">
    <citation type="journal article" date="2018" name="New Phytol.">
        <title>Phylogenomics of Endogonaceae and evolution of mycorrhizas within Mucoromycota.</title>
        <authorList>
            <person name="Chang Y."/>
            <person name="Desiro A."/>
            <person name="Na H."/>
            <person name="Sandor L."/>
            <person name="Lipzen A."/>
            <person name="Clum A."/>
            <person name="Barry K."/>
            <person name="Grigoriev I.V."/>
            <person name="Martin F.M."/>
            <person name="Stajich J.E."/>
            <person name="Smith M.E."/>
            <person name="Bonito G."/>
            <person name="Spatafora J.W."/>
        </authorList>
    </citation>
    <scope>NUCLEOTIDE SEQUENCE [LARGE SCALE GENOMIC DNA]</scope>
    <source>
        <strain evidence="1 2">GMNB39</strain>
    </source>
</reference>
<evidence type="ECO:0000313" key="1">
    <source>
        <dbReference type="EMBL" id="RUO96093.1"/>
    </source>
</evidence>